<keyword evidence="4" id="KW-1185">Reference proteome</keyword>
<dbReference type="InterPro" id="IPR034139">
    <property type="entry name" value="TOPRIM_OLD"/>
</dbReference>
<dbReference type="InterPro" id="IPR051396">
    <property type="entry name" value="Bact_Antivir_Def_Nuclease"/>
</dbReference>
<gene>
    <name evidence="3" type="ORF">SAMN04488132_104232</name>
</gene>
<keyword evidence="3" id="KW-0255">Endonuclease</keyword>
<dbReference type="GO" id="GO:0004519">
    <property type="term" value="F:endonuclease activity"/>
    <property type="evidence" value="ECO:0007669"/>
    <property type="project" value="UniProtKB-KW"/>
</dbReference>
<dbReference type="Gene3D" id="3.40.50.300">
    <property type="entry name" value="P-loop containing nucleotide triphosphate hydrolases"/>
    <property type="match status" value="1"/>
</dbReference>
<dbReference type="SUPFAM" id="SSF52540">
    <property type="entry name" value="P-loop containing nucleoside triphosphate hydrolases"/>
    <property type="match status" value="1"/>
</dbReference>
<feature type="domain" description="Endonuclease GajA/Old nuclease/RecF-like AAA" evidence="1">
    <location>
        <begin position="207"/>
        <end position="343"/>
    </location>
</feature>
<reference evidence="3 4" key="1">
    <citation type="submission" date="2017-02" db="EMBL/GenBank/DDBJ databases">
        <authorList>
            <person name="Peterson S.W."/>
        </authorList>
    </citation>
    <scope>NUCLEOTIDE SEQUENCE [LARGE SCALE GENOMIC DNA]</scope>
    <source>
        <strain evidence="3 4">DSM 22335</strain>
    </source>
</reference>
<organism evidence="3 4">
    <name type="scientific">Sediminibacterium ginsengisoli</name>
    <dbReference type="NCBI Taxonomy" id="413434"/>
    <lineage>
        <taxon>Bacteria</taxon>
        <taxon>Pseudomonadati</taxon>
        <taxon>Bacteroidota</taxon>
        <taxon>Chitinophagia</taxon>
        <taxon>Chitinophagales</taxon>
        <taxon>Chitinophagaceae</taxon>
        <taxon>Sediminibacterium</taxon>
    </lineage>
</organism>
<dbReference type="RefSeq" id="WP_078831201.1">
    <property type="nucleotide sequence ID" value="NZ_FUWH01000004.1"/>
</dbReference>
<evidence type="ECO:0000259" key="2">
    <source>
        <dbReference type="Pfam" id="PF20469"/>
    </source>
</evidence>
<dbReference type="InterPro" id="IPR041685">
    <property type="entry name" value="AAA_GajA/Old/RecF-like"/>
</dbReference>
<keyword evidence="3" id="KW-0378">Hydrolase</keyword>
<feature type="domain" description="Endonuclease GajA/Old nuclease/RecF-like AAA" evidence="1">
    <location>
        <begin position="1"/>
        <end position="82"/>
    </location>
</feature>
<dbReference type="Proteomes" id="UP000190888">
    <property type="component" value="Unassembled WGS sequence"/>
</dbReference>
<dbReference type="Pfam" id="PF20469">
    <property type="entry name" value="OLD-like_TOPRIM"/>
    <property type="match status" value="1"/>
</dbReference>
<dbReference type="PANTHER" id="PTHR43581:SF4">
    <property type="entry name" value="ATP_GTP PHOSPHATASE"/>
    <property type="match status" value="1"/>
</dbReference>
<dbReference type="EMBL" id="FUWH01000004">
    <property type="protein sequence ID" value="SJZ77930.1"/>
    <property type="molecule type" value="Genomic_DNA"/>
</dbReference>
<accession>A0A1T4NF86</accession>
<name>A0A1T4NF86_9BACT</name>
<evidence type="ECO:0000313" key="4">
    <source>
        <dbReference type="Proteomes" id="UP000190888"/>
    </source>
</evidence>
<sequence length="585" mass="66097">MRIAYIDIQNFRGIKKGHIKFDGHSVLIGDNNTGKSTVFEAIDLVLGPDRLSRVPVVDEHDFYNGIYLNEGQPVPITIEVLVIDLTDEQKRRFFNNLEFWDFANDKLIIESELDATNRTHVKECLRLRFIGKYDETEDDFNGETHFCWPEREDSQFSKFGKFDKRECGFLYLRALRTGARALSLERGTLLDIILRIREQRPQMWEDVLSKLREDSTADDTATEVKDILTGIQEALKKFVPVEWGAEPHLRVTDLTREHLRKTLTVFMSTGTSGYHAPYNHQGTGTVNTMVLALLSMIAEAKKTVIFAMEEPEIAIPPYTQKRIVDHIRKHSTQAIFTSHSPFVLEEFSTSNILLLKRDGDGELACHSVKLPSIIKPKAYSREFRTRFSEALLASRVLLCEGDTEVSSYSQAARRLNDLQPSLFDSLEGLGIAIFDAESESNIPAFGDYFRSLGKTVFAVYDKQDAENSAKCSSAVTHPFESTYKGFEKLVLEETAPEAIKAFALDLASSWPQHLDDVKPVEGMTDEQYKNSLFDYFKKYKGSKSCAALLISCTVDQMPKSVKNNLQQIGAICNPSNTTTDGDATN</sequence>
<feature type="domain" description="OLD protein-like TOPRIM" evidence="2">
    <location>
        <begin position="391"/>
        <end position="461"/>
    </location>
</feature>
<evidence type="ECO:0000313" key="3">
    <source>
        <dbReference type="EMBL" id="SJZ77930.1"/>
    </source>
</evidence>
<dbReference type="PANTHER" id="PTHR43581">
    <property type="entry name" value="ATP/GTP PHOSPHATASE"/>
    <property type="match status" value="1"/>
</dbReference>
<dbReference type="STRING" id="413434.SAMN04488132_104232"/>
<proteinExistence type="predicted"/>
<protein>
    <submittedName>
        <fullName evidence="3">Putative ATP-dependent endonuclease of the OLD family</fullName>
    </submittedName>
</protein>
<dbReference type="OrthoDB" id="9792800at2"/>
<dbReference type="Pfam" id="PF13175">
    <property type="entry name" value="AAA_15"/>
    <property type="match status" value="2"/>
</dbReference>
<dbReference type="AlphaFoldDB" id="A0A1T4NF86"/>
<dbReference type="InterPro" id="IPR027417">
    <property type="entry name" value="P-loop_NTPase"/>
</dbReference>
<keyword evidence="3" id="KW-0540">Nuclease</keyword>
<evidence type="ECO:0000259" key="1">
    <source>
        <dbReference type="Pfam" id="PF13175"/>
    </source>
</evidence>